<evidence type="ECO:0000313" key="3">
    <source>
        <dbReference type="Proteomes" id="UP000821853"/>
    </source>
</evidence>
<feature type="region of interest" description="Disordered" evidence="1">
    <location>
        <begin position="140"/>
        <end position="165"/>
    </location>
</feature>
<accession>A0A9J6FKW1</accession>
<feature type="region of interest" description="Disordered" evidence="1">
    <location>
        <begin position="42"/>
        <end position="81"/>
    </location>
</feature>
<protein>
    <submittedName>
        <fullName evidence="2">Uncharacterized protein</fullName>
    </submittedName>
</protein>
<evidence type="ECO:0000256" key="1">
    <source>
        <dbReference type="SAM" id="MobiDB-lite"/>
    </source>
</evidence>
<feature type="region of interest" description="Disordered" evidence="1">
    <location>
        <begin position="340"/>
        <end position="368"/>
    </location>
</feature>
<gene>
    <name evidence="2" type="ORF">HPB48_001275</name>
</gene>
<feature type="region of interest" description="Disordered" evidence="1">
    <location>
        <begin position="88"/>
        <end position="107"/>
    </location>
</feature>
<dbReference type="Proteomes" id="UP000821853">
    <property type="component" value="Chromosome 1"/>
</dbReference>
<feature type="compositionally biased region" description="Polar residues" evidence="1">
    <location>
        <begin position="340"/>
        <end position="352"/>
    </location>
</feature>
<dbReference type="AlphaFoldDB" id="A0A9J6FKW1"/>
<dbReference type="OrthoDB" id="5399138at2759"/>
<feature type="compositionally biased region" description="Basic and acidic residues" evidence="1">
    <location>
        <begin position="359"/>
        <end position="368"/>
    </location>
</feature>
<dbReference type="VEuPathDB" id="VectorBase:HLOH_046996"/>
<sequence>MERAEASCLDLQSLAQHGGGHGSLPAVGFSTYSSKTISVANSSSNHSVHDASSDDGSGPISPRIQHSSLRHPGAYHEDRSSGTSLVIVDPLEGSPETSQRGKRGCQRWDYRDLHTDPSFMSTTQPLHGQLGHQSSKQAASWMNGHSPMTPSSAPSAGHADVLNLTPEGSPTSYVLGRPSMGCISPQPPQSAIGRRFALAEDKDARHDQCLVKPENSVYEPAAHDIADGANFCRRQQQAQNLMSLQGNCITEAATSAAALAASRLPVHSSYITSGDKIEKVTGKLGSPHVQATGLAAGNSGACMSTSTAFKPVSKRPSTGCARSGASCVGRSRNSFEQCQLNHVSSSHRTPTDTVKMRARKEVGSPRRA</sequence>
<evidence type="ECO:0000313" key="2">
    <source>
        <dbReference type="EMBL" id="KAH9362628.1"/>
    </source>
</evidence>
<reference evidence="2 3" key="1">
    <citation type="journal article" date="2020" name="Cell">
        <title>Large-Scale Comparative Analyses of Tick Genomes Elucidate Their Genetic Diversity and Vector Capacities.</title>
        <authorList>
            <consortium name="Tick Genome and Microbiome Consortium (TIGMIC)"/>
            <person name="Jia N."/>
            <person name="Wang J."/>
            <person name="Shi W."/>
            <person name="Du L."/>
            <person name="Sun Y."/>
            <person name="Zhan W."/>
            <person name="Jiang J.F."/>
            <person name="Wang Q."/>
            <person name="Zhang B."/>
            <person name="Ji P."/>
            <person name="Bell-Sakyi L."/>
            <person name="Cui X.M."/>
            <person name="Yuan T.T."/>
            <person name="Jiang B.G."/>
            <person name="Yang W.F."/>
            <person name="Lam T.T."/>
            <person name="Chang Q.C."/>
            <person name="Ding S.J."/>
            <person name="Wang X.J."/>
            <person name="Zhu J.G."/>
            <person name="Ruan X.D."/>
            <person name="Zhao L."/>
            <person name="Wei J.T."/>
            <person name="Ye R.Z."/>
            <person name="Que T.C."/>
            <person name="Du C.H."/>
            <person name="Zhou Y.H."/>
            <person name="Cheng J.X."/>
            <person name="Dai P.F."/>
            <person name="Guo W.B."/>
            <person name="Han X.H."/>
            <person name="Huang E.J."/>
            <person name="Li L.F."/>
            <person name="Wei W."/>
            <person name="Gao Y.C."/>
            <person name="Liu J.Z."/>
            <person name="Shao H.Z."/>
            <person name="Wang X."/>
            <person name="Wang C.C."/>
            <person name="Yang T.C."/>
            <person name="Huo Q.B."/>
            <person name="Li W."/>
            <person name="Chen H.Y."/>
            <person name="Chen S.E."/>
            <person name="Zhou L.G."/>
            <person name="Ni X.B."/>
            <person name="Tian J.H."/>
            <person name="Sheng Y."/>
            <person name="Liu T."/>
            <person name="Pan Y.S."/>
            <person name="Xia L.Y."/>
            <person name="Li J."/>
            <person name="Zhao F."/>
            <person name="Cao W.C."/>
        </authorList>
    </citation>
    <scope>NUCLEOTIDE SEQUENCE [LARGE SCALE GENOMIC DNA]</scope>
    <source>
        <strain evidence="2">HaeL-2018</strain>
    </source>
</reference>
<proteinExistence type="predicted"/>
<organism evidence="2 3">
    <name type="scientific">Haemaphysalis longicornis</name>
    <name type="common">Bush tick</name>
    <dbReference type="NCBI Taxonomy" id="44386"/>
    <lineage>
        <taxon>Eukaryota</taxon>
        <taxon>Metazoa</taxon>
        <taxon>Ecdysozoa</taxon>
        <taxon>Arthropoda</taxon>
        <taxon>Chelicerata</taxon>
        <taxon>Arachnida</taxon>
        <taxon>Acari</taxon>
        <taxon>Parasitiformes</taxon>
        <taxon>Ixodida</taxon>
        <taxon>Ixodoidea</taxon>
        <taxon>Ixodidae</taxon>
        <taxon>Haemaphysalinae</taxon>
        <taxon>Haemaphysalis</taxon>
    </lineage>
</organism>
<name>A0A9J6FKW1_HAELO</name>
<comment type="caution">
    <text evidence="2">The sequence shown here is derived from an EMBL/GenBank/DDBJ whole genome shotgun (WGS) entry which is preliminary data.</text>
</comment>
<dbReference type="EMBL" id="JABSTR010000001">
    <property type="protein sequence ID" value="KAH9362628.1"/>
    <property type="molecule type" value="Genomic_DNA"/>
</dbReference>
<keyword evidence="3" id="KW-1185">Reference proteome</keyword>